<evidence type="ECO:0000313" key="2">
    <source>
        <dbReference type="EMBL" id="KZD22805.1"/>
    </source>
</evidence>
<keyword evidence="1" id="KW-0472">Membrane</keyword>
<keyword evidence="1" id="KW-0812">Transmembrane</keyword>
<comment type="caution">
    <text evidence="2">The sequence shown here is derived from an EMBL/GenBank/DDBJ whole genome shotgun (WGS) entry which is preliminary data.</text>
</comment>
<dbReference type="AlphaFoldDB" id="A0A163Z191"/>
<evidence type="ECO:0000256" key="1">
    <source>
        <dbReference type="SAM" id="Phobius"/>
    </source>
</evidence>
<dbReference type="EMBL" id="LVYV01000014">
    <property type="protein sequence ID" value="KZD22805.1"/>
    <property type="molecule type" value="Genomic_DNA"/>
</dbReference>
<gene>
    <name evidence="2" type="ORF">A4A58_28105</name>
</gene>
<sequence>MDKVREILLFFAATMAVFALICALYQAMNDRVSAAALLSTIFLVCVLVVYLPKLEILEAWGVKAHLVRTLNEADEILAKLRRLAVINAKSTYETVGIGQRWDGQSAVENQARLDEINAQLIDFGVAEVERRELAKTYVRLMGFDLYMHYVQTLDRYFNFKANALRMQGDREKNEAMKAEAAGYDEVKANWKPKYNLFSQLATYSLEEELTLATPTKQLSENDRKAVEAFKNQIVRLFKDTETKAGLTKEAASYLDTYKGTGGQDKRIIELFGFNPSEVR</sequence>
<proteinExistence type="predicted"/>
<organism evidence="2 3">
    <name type="scientific">Tardiphaga robiniae</name>
    <dbReference type="NCBI Taxonomy" id="943830"/>
    <lineage>
        <taxon>Bacteria</taxon>
        <taxon>Pseudomonadati</taxon>
        <taxon>Pseudomonadota</taxon>
        <taxon>Alphaproteobacteria</taxon>
        <taxon>Hyphomicrobiales</taxon>
        <taxon>Nitrobacteraceae</taxon>
        <taxon>Tardiphaga</taxon>
    </lineage>
</organism>
<dbReference type="OrthoDB" id="8244018at2"/>
<dbReference type="Proteomes" id="UP000076574">
    <property type="component" value="Unassembled WGS sequence"/>
</dbReference>
<protein>
    <submittedName>
        <fullName evidence="2">Uncharacterized protein</fullName>
    </submittedName>
</protein>
<keyword evidence="3" id="KW-1185">Reference proteome</keyword>
<accession>A0A163Z191</accession>
<dbReference type="STRING" id="943830.A4A58_28105"/>
<name>A0A163Z191_9BRAD</name>
<feature type="transmembrane region" description="Helical" evidence="1">
    <location>
        <begin position="32"/>
        <end position="51"/>
    </location>
</feature>
<feature type="transmembrane region" description="Helical" evidence="1">
    <location>
        <begin position="7"/>
        <end position="26"/>
    </location>
</feature>
<dbReference type="RefSeq" id="WP_068733970.1">
    <property type="nucleotide sequence ID" value="NZ_LVYV01000014.1"/>
</dbReference>
<evidence type="ECO:0000313" key="3">
    <source>
        <dbReference type="Proteomes" id="UP000076574"/>
    </source>
</evidence>
<reference evidence="2 3" key="1">
    <citation type="submission" date="2016-03" db="EMBL/GenBank/DDBJ databases">
        <title>Microsymbionts genomes from the relict species Vavilovia formosa (Stev.) Fed.</title>
        <authorList>
            <person name="Kopat V."/>
            <person name="Chirak E."/>
            <person name="Kimeklis A."/>
            <person name="Andronov E."/>
        </authorList>
    </citation>
    <scope>NUCLEOTIDE SEQUENCE [LARGE SCALE GENOMIC DNA]</scope>
    <source>
        <strain evidence="2 3">Vaf07</strain>
    </source>
</reference>
<keyword evidence="1" id="KW-1133">Transmembrane helix</keyword>